<proteinExistence type="inferred from homology"/>
<feature type="domain" description="Leucine-binding protein" evidence="5">
    <location>
        <begin position="39"/>
        <end position="387"/>
    </location>
</feature>
<keyword evidence="7" id="KW-1185">Reference proteome</keyword>
<dbReference type="InterPro" id="IPR028081">
    <property type="entry name" value="Leu-bd"/>
</dbReference>
<comment type="similarity">
    <text evidence="1">Belongs to the leucine-binding protein family.</text>
</comment>
<evidence type="ECO:0000256" key="3">
    <source>
        <dbReference type="ARBA" id="ARBA00022729"/>
    </source>
</evidence>
<keyword evidence="4" id="KW-0029">Amino-acid transport</keyword>
<keyword evidence="3" id="KW-0732">Signal</keyword>
<sequence length="397" mass="42596">MTGIVDLLFRKRAARGPLAAVAAVLALAVGGGTVQAADPIRIGSILSVTGPAAFLGEDMKAGMEIAVDEINAAGGINGRKVEWIFYDAESQTQKALSATRRLLGQDKVDIIVGGGSMSGIALGMAPMAEQAGVPFISTEGAMGIVTPVAERQWTFKSTVDDDAVLDRVFDYFAKTGITKVALLADSSGFGQSAVEQMKLLAPKRKLEAVYESFNPSDTDMTAQLTRIRDSGAQAIICWTVTPAGVVFLKQAQQLGLGDRKLVHSYGFVSQRYMQLAGDAAKDLLLVSVKFPAGDQLPADDPTKPAITTLMEKFQKRYNRAPNQYVAQTYDAIQLARMALETGKGDKKKVRETLETLQGVHGAGGVFNFTPARHSGLTKDDIVMLNWKDGRFNLADYK</sequence>
<evidence type="ECO:0000256" key="1">
    <source>
        <dbReference type="ARBA" id="ARBA00010062"/>
    </source>
</evidence>
<comment type="caution">
    <text evidence="6">The sequence shown here is derived from an EMBL/GenBank/DDBJ whole genome shotgun (WGS) entry which is preliminary data.</text>
</comment>
<dbReference type="EMBL" id="JABFDB010000001">
    <property type="protein sequence ID" value="NYZ18321.1"/>
    <property type="molecule type" value="Genomic_DNA"/>
</dbReference>
<evidence type="ECO:0000256" key="2">
    <source>
        <dbReference type="ARBA" id="ARBA00022448"/>
    </source>
</evidence>
<dbReference type="PRINTS" id="PR00337">
    <property type="entry name" value="LEUILEVALBP"/>
</dbReference>
<dbReference type="InterPro" id="IPR000709">
    <property type="entry name" value="Leu_Ile_Val-bd"/>
</dbReference>
<dbReference type="Proteomes" id="UP000584642">
    <property type="component" value="Unassembled WGS sequence"/>
</dbReference>
<dbReference type="InterPro" id="IPR051010">
    <property type="entry name" value="BCAA_transport"/>
</dbReference>
<evidence type="ECO:0000256" key="4">
    <source>
        <dbReference type="ARBA" id="ARBA00022970"/>
    </source>
</evidence>
<protein>
    <submittedName>
        <fullName evidence="6">ABC transporter substrate-binding protein</fullName>
    </submittedName>
</protein>
<organism evidence="6 7">
    <name type="scientific">Azospirillum oleiclasticum</name>
    <dbReference type="NCBI Taxonomy" id="2735135"/>
    <lineage>
        <taxon>Bacteria</taxon>
        <taxon>Pseudomonadati</taxon>
        <taxon>Pseudomonadota</taxon>
        <taxon>Alphaproteobacteria</taxon>
        <taxon>Rhodospirillales</taxon>
        <taxon>Azospirillaceae</taxon>
        <taxon>Azospirillum</taxon>
    </lineage>
</organism>
<dbReference type="RefSeq" id="WP_180280073.1">
    <property type="nucleotide sequence ID" value="NZ_JABFDB010000001.1"/>
</dbReference>
<dbReference type="Pfam" id="PF13458">
    <property type="entry name" value="Peripla_BP_6"/>
    <property type="match status" value="1"/>
</dbReference>
<accession>A0ABX2T4W2</accession>
<dbReference type="CDD" id="cd06333">
    <property type="entry name" value="PBP1_ABC_RPA1789-like"/>
    <property type="match status" value="1"/>
</dbReference>
<dbReference type="Gene3D" id="3.40.50.2300">
    <property type="match status" value="2"/>
</dbReference>
<gene>
    <name evidence="6" type="ORF">HND93_01250</name>
</gene>
<dbReference type="PANTHER" id="PTHR30483:SF38">
    <property type="entry name" value="BLR7848 PROTEIN"/>
    <property type="match status" value="1"/>
</dbReference>
<evidence type="ECO:0000313" key="6">
    <source>
        <dbReference type="EMBL" id="NYZ18321.1"/>
    </source>
</evidence>
<dbReference type="PANTHER" id="PTHR30483">
    <property type="entry name" value="LEUCINE-SPECIFIC-BINDING PROTEIN"/>
    <property type="match status" value="1"/>
</dbReference>
<evidence type="ECO:0000313" key="7">
    <source>
        <dbReference type="Proteomes" id="UP000584642"/>
    </source>
</evidence>
<evidence type="ECO:0000259" key="5">
    <source>
        <dbReference type="Pfam" id="PF13458"/>
    </source>
</evidence>
<name>A0ABX2T4W2_9PROT</name>
<dbReference type="SUPFAM" id="SSF53822">
    <property type="entry name" value="Periplasmic binding protein-like I"/>
    <property type="match status" value="1"/>
</dbReference>
<dbReference type="InterPro" id="IPR028082">
    <property type="entry name" value="Peripla_BP_I"/>
</dbReference>
<reference evidence="6 7" key="1">
    <citation type="submission" date="2020-05" db="EMBL/GenBank/DDBJ databases">
        <title>Azospirillum oleiclasticum sp. nov, a nitrogen-fixing and heavy crude oil-emulsifying bacterium isolated from the crude oil of Yumen Oilfield.</title>
        <authorList>
            <person name="Wu D."/>
            <person name="Cai M."/>
            <person name="Zhang X."/>
        </authorList>
    </citation>
    <scope>NUCLEOTIDE SEQUENCE [LARGE SCALE GENOMIC DNA]</scope>
    <source>
        <strain evidence="6 7">ROY-1-1-2</strain>
    </source>
</reference>
<keyword evidence="2" id="KW-0813">Transport</keyword>